<evidence type="ECO:0000313" key="4">
    <source>
        <dbReference type="EMBL" id="QMS85055.1"/>
    </source>
</evidence>
<sequence length="243" mass="27697">MNIQTIQLHDDPDVTLTAYIQSPSKEMPGVQIKPAILICPGGGYHICSDREAEVIALSYLKEGYQAFVLRYSLMEKSQFPQPLHDAEMALTLIREHHEEWFLDPDKVAVIGFSAGAHLATMLATSGSVRPNALLVGYPTLMRKPRFGVEYPLPEVDDKTPEVFIFHTFDDDLVPVKNTLYLADQYNKHHIPFEVHVFRDGKHGLSLGNKLVLSNHPHAIDPHYQKWFDLSVEWLERVLQPFEK</sequence>
<evidence type="ECO:0000259" key="2">
    <source>
        <dbReference type="Pfam" id="PF00326"/>
    </source>
</evidence>
<feature type="domain" description="BD-FAE-like" evidence="3">
    <location>
        <begin position="33"/>
        <end position="127"/>
    </location>
</feature>
<evidence type="ECO:0000313" key="5">
    <source>
        <dbReference type="Proteomes" id="UP000514720"/>
    </source>
</evidence>
<dbReference type="InterPro" id="IPR049492">
    <property type="entry name" value="BD-FAE-like_dom"/>
</dbReference>
<dbReference type="InterPro" id="IPR050300">
    <property type="entry name" value="GDXG_lipolytic_enzyme"/>
</dbReference>
<keyword evidence="1 4" id="KW-0378">Hydrolase</keyword>
<dbReference type="InterPro" id="IPR029058">
    <property type="entry name" value="AB_hydrolase_fold"/>
</dbReference>
<dbReference type="GO" id="GO:0008236">
    <property type="term" value="F:serine-type peptidase activity"/>
    <property type="evidence" value="ECO:0007669"/>
    <property type="project" value="InterPro"/>
</dbReference>
<keyword evidence="5" id="KW-1185">Reference proteome</keyword>
<organism evidence="4 5">
    <name type="scientific">Candidatus Xianfuyuplasma coldseepsis</name>
    <dbReference type="NCBI Taxonomy" id="2782163"/>
    <lineage>
        <taxon>Bacteria</taxon>
        <taxon>Bacillati</taxon>
        <taxon>Mycoplasmatota</taxon>
        <taxon>Mollicutes</taxon>
        <taxon>Candidatus Izemoplasmatales</taxon>
        <taxon>Candidatus Izemoplasmataceae</taxon>
        <taxon>Candidatus Xianfuyuplasma</taxon>
    </lineage>
</organism>
<dbReference type="RefSeq" id="WP_258878681.1">
    <property type="nucleotide sequence ID" value="NZ_CP048914.1"/>
</dbReference>
<dbReference type="EMBL" id="CP048914">
    <property type="protein sequence ID" value="QMS85055.1"/>
    <property type="molecule type" value="Genomic_DNA"/>
</dbReference>
<evidence type="ECO:0000256" key="1">
    <source>
        <dbReference type="ARBA" id="ARBA00022801"/>
    </source>
</evidence>
<dbReference type="GO" id="GO:0006508">
    <property type="term" value="P:proteolysis"/>
    <property type="evidence" value="ECO:0007669"/>
    <property type="project" value="InterPro"/>
</dbReference>
<gene>
    <name evidence="4" type="ORF">G4Z02_04625</name>
</gene>
<dbReference type="AlphaFoldDB" id="A0A7L7KR49"/>
<dbReference type="Pfam" id="PF20434">
    <property type="entry name" value="BD-FAE"/>
    <property type="match status" value="1"/>
</dbReference>
<accession>A0A7L7KR49</accession>
<proteinExistence type="predicted"/>
<dbReference type="SUPFAM" id="SSF53474">
    <property type="entry name" value="alpha/beta-Hydrolases"/>
    <property type="match status" value="1"/>
</dbReference>
<evidence type="ECO:0000259" key="3">
    <source>
        <dbReference type="Pfam" id="PF20434"/>
    </source>
</evidence>
<dbReference type="KEGG" id="xcl:G4Z02_04625"/>
<dbReference type="Pfam" id="PF00326">
    <property type="entry name" value="Peptidase_S9"/>
    <property type="match status" value="1"/>
</dbReference>
<dbReference type="PANTHER" id="PTHR48081">
    <property type="entry name" value="AB HYDROLASE SUPERFAMILY PROTEIN C4A8.06C"/>
    <property type="match status" value="1"/>
</dbReference>
<dbReference type="Gene3D" id="3.40.50.1820">
    <property type="entry name" value="alpha/beta hydrolase"/>
    <property type="match status" value="1"/>
</dbReference>
<feature type="domain" description="Peptidase S9 prolyl oligopeptidase catalytic" evidence="2">
    <location>
        <begin position="151"/>
        <end position="208"/>
    </location>
</feature>
<dbReference type="PANTHER" id="PTHR48081:SF6">
    <property type="entry name" value="PEPTIDASE S9 PROLYL OLIGOPEPTIDASE CATALYTIC DOMAIN-CONTAINING PROTEIN"/>
    <property type="match status" value="1"/>
</dbReference>
<reference evidence="4 5" key="1">
    <citation type="submission" date="2020-02" db="EMBL/GenBank/DDBJ databases">
        <authorList>
            <person name="Zheng R.K."/>
            <person name="Sun C.M."/>
        </authorList>
    </citation>
    <scope>NUCLEOTIDE SEQUENCE [LARGE SCALE GENOMIC DNA]</scope>
    <source>
        <strain evidence="5">zrk13</strain>
    </source>
</reference>
<name>A0A7L7KR49_9MOLU</name>
<dbReference type="InterPro" id="IPR001375">
    <property type="entry name" value="Peptidase_S9_cat"/>
</dbReference>
<dbReference type="Proteomes" id="UP000514720">
    <property type="component" value="Chromosome"/>
</dbReference>
<protein>
    <submittedName>
        <fullName evidence="4">Alpha/beta hydrolase</fullName>
    </submittedName>
</protein>